<dbReference type="PANTHER" id="PTHR30055:SF148">
    <property type="entry name" value="TETR-FAMILY TRANSCRIPTIONAL REGULATOR"/>
    <property type="match status" value="1"/>
</dbReference>
<dbReference type="Pfam" id="PF00440">
    <property type="entry name" value="TetR_N"/>
    <property type="match status" value="1"/>
</dbReference>
<evidence type="ECO:0000256" key="3">
    <source>
        <dbReference type="ARBA" id="ARBA00023163"/>
    </source>
</evidence>
<feature type="domain" description="HTH tetR-type" evidence="5">
    <location>
        <begin position="14"/>
        <end position="74"/>
    </location>
</feature>
<keyword evidence="2 4" id="KW-0238">DNA-binding</keyword>
<dbReference type="SUPFAM" id="SSF46689">
    <property type="entry name" value="Homeodomain-like"/>
    <property type="match status" value="1"/>
</dbReference>
<evidence type="ECO:0000313" key="7">
    <source>
        <dbReference type="Proteomes" id="UP000326553"/>
    </source>
</evidence>
<name>A0A5J6HHE7_STRAD</name>
<dbReference type="GO" id="GO:0003700">
    <property type="term" value="F:DNA-binding transcription factor activity"/>
    <property type="evidence" value="ECO:0007669"/>
    <property type="project" value="TreeGrafter"/>
</dbReference>
<keyword evidence="3" id="KW-0804">Transcription</keyword>
<dbReference type="PROSITE" id="PS50977">
    <property type="entry name" value="HTH_TETR_2"/>
    <property type="match status" value="1"/>
</dbReference>
<dbReference type="OrthoDB" id="9796019at2"/>
<evidence type="ECO:0000256" key="4">
    <source>
        <dbReference type="PROSITE-ProRule" id="PRU00335"/>
    </source>
</evidence>
<dbReference type="EMBL" id="CP023695">
    <property type="protein sequence ID" value="QEV17811.1"/>
    <property type="molecule type" value="Genomic_DNA"/>
</dbReference>
<dbReference type="PRINTS" id="PR00455">
    <property type="entry name" value="HTHTETR"/>
</dbReference>
<dbReference type="Gene3D" id="1.10.10.60">
    <property type="entry name" value="Homeodomain-like"/>
    <property type="match status" value="1"/>
</dbReference>
<dbReference type="InterPro" id="IPR036271">
    <property type="entry name" value="Tet_transcr_reg_TetR-rel_C_sf"/>
</dbReference>
<dbReference type="Proteomes" id="UP000326553">
    <property type="component" value="Chromosome"/>
</dbReference>
<evidence type="ECO:0000313" key="6">
    <source>
        <dbReference type="EMBL" id="QEV17811.1"/>
    </source>
</evidence>
<dbReference type="AlphaFoldDB" id="A0A5J6HHE7"/>
<keyword evidence="7" id="KW-1185">Reference proteome</keyword>
<dbReference type="Gene3D" id="1.10.357.10">
    <property type="entry name" value="Tetracycline Repressor, domain 2"/>
    <property type="match status" value="1"/>
</dbReference>
<dbReference type="InterPro" id="IPR009057">
    <property type="entry name" value="Homeodomain-like_sf"/>
</dbReference>
<protein>
    <submittedName>
        <fullName evidence="6">TetR/AcrR family transcriptional regulator</fullName>
    </submittedName>
</protein>
<organism evidence="6 7">
    <name type="scientific">Streptomyces alboniger</name>
    <dbReference type="NCBI Taxonomy" id="132473"/>
    <lineage>
        <taxon>Bacteria</taxon>
        <taxon>Bacillati</taxon>
        <taxon>Actinomycetota</taxon>
        <taxon>Actinomycetes</taxon>
        <taxon>Kitasatosporales</taxon>
        <taxon>Streptomycetaceae</taxon>
        <taxon>Streptomyces</taxon>
        <taxon>Streptomyces aurantiacus group</taxon>
    </lineage>
</organism>
<dbReference type="KEGG" id="salw:CP975_10090"/>
<dbReference type="RefSeq" id="WP_055528117.1">
    <property type="nucleotide sequence ID" value="NZ_CP023695.1"/>
</dbReference>
<dbReference type="SUPFAM" id="SSF48498">
    <property type="entry name" value="Tetracyclin repressor-like, C-terminal domain"/>
    <property type="match status" value="1"/>
</dbReference>
<dbReference type="GO" id="GO:0000976">
    <property type="term" value="F:transcription cis-regulatory region binding"/>
    <property type="evidence" value="ECO:0007669"/>
    <property type="project" value="TreeGrafter"/>
</dbReference>
<accession>A0A5J6HHE7</accession>
<sequence length="214" mass="23544">MAQKTAPDSTRRSERSRRAIYDAALALVGEVGYAKLTIEAIAARAGVGKQTIYRWWSSKGAVLLDAFLDLGEQAARAASENAGRGEIQTEITNSGDLEADLKFVMRATVDEFNDAKYDAPYRALAAEGLLNPELGEEFVEKLLEPQLQLFVKRVRQAQDAGHVLPDVDPRIALELWASPLAQRWLMRSGPLTHAYADKLVEYALYGITPRPAAS</sequence>
<dbReference type="InterPro" id="IPR001647">
    <property type="entry name" value="HTH_TetR"/>
</dbReference>
<dbReference type="Pfam" id="PF16859">
    <property type="entry name" value="TetR_C_11"/>
    <property type="match status" value="1"/>
</dbReference>
<dbReference type="PANTHER" id="PTHR30055">
    <property type="entry name" value="HTH-TYPE TRANSCRIPTIONAL REGULATOR RUTR"/>
    <property type="match status" value="1"/>
</dbReference>
<reference evidence="6 7" key="1">
    <citation type="submission" date="2017-09" db="EMBL/GenBank/DDBJ databases">
        <authorList>
            <person name="Lee N."/>
            <person name="Cho B.-K."/>
        </authorList>
    </citation>
    <scope>NUCLEOTIDE SEQUENCE [LARGE SCALE GENOMIC DNA]</scope>
    <source>
        <strain evidence="6 7">ATCC 12461</strain>
    </source>
</reference>
<proteinExistence type="predicted"/>
<evidence type="ECO:0000256" key="1">
    <source>
        <dbReference type="ARBA" id="ARBA00023015"/>
    </source>
</evidence>
<gene>
    <name evidence="6" type="ORF">CP975_10090</name>
</gene>
<evidence type="ECO:0000259" key="5">
    <source>
        <dbReference type="PROSITE" id="PS50977"/>
    </source>
</evidence>
<dbReference type="InterPro" id="IPR011075">
    <property type="entry name" value="TetR_C"/>
</dbReference>
<feature type="DNA-binding region" description="H-T-H motif" evidence="4">
    <location>
        <begin position="37"/>
        <end position="56"/>
    </location>
</feature>
<keyword evidence="1" id="KW-0805">Transcription regulation</keyword>
<dbReference type="InterPro" id="IPR050109">
    <property type="entry name" value="HTH-type_TetR-like_transc_reg"/>
</dbReference>
<evidence type="ECO:0000256" key="2">
    <source>
        <dbReference type="ARBA" id="ARBA00023125"/>
    </source>
</evidence>